<sequence>MPFLERIDDLPAPIAEIVRVTDAAGGAVLAFSSDDHILLANHAQRQLMPCCDYNDDDTYSSLFWRLLDKGMTGNPVARETPEKWLRRAIEVRENSPNLDWVNDYKWGKMLVSHFRLDNGVSVQARLDMKASGLEHYFHGLETCTGVTRMLRLRQEIRGLEWALDSLGLAVALVDRVGSILHANSSFLEMLDLGDGVVSMDGNGIGATDACDDLVLKHAVQSVASGIVPAAYVPIRRVRQDPLIMAISAGQSAGTAIIATARFGEDLSEVGAAVRQALGATPAEAEALVGIGAGESVTEFSDRRGLSTGTVYRRIDDTKKKLRKNSFADPDLAGIASLVTGIAAITRAPNRRKH</sequence>
<accession>A0A433IZ63</accession>
<dbReference type="AlphaFoldDB" id="A0A433IZ63"/>
<evidence type="ECO:0000313" key="2">
    <source>
        <dbReference type="Proteomes" id="UP000280346"/>
    </source>
</evidence>
<reference evidence="1 2" key="1">
    <citation type="submission" date="2018-12" db="EMBL/GenBank/DDBJ databases">
        <authorList>
            <person name="Yang Y."/>
        </authorList>
    </citation>
    <scope>NUCLEOTIDE SEQUENCE [LARGE SCALE GENOMIC DNA]</scope>
    <source>
        <strain evidence="1 2">GSF71</strain>
    </source>
</reference>
<gene>
    <name evidence="1" type="ORF">EJ913_31020</name>
</gene>
<proteinExistence type="predicted"/>
<evidence type="ECO:0008006" key="3">
    <source>
        <dbReference type="Google" id="ProtNLM"/>
    </source>
</evidence>
<protein>
    <recommendedName>
        <fullName evidence="3">HTH luxR-type domain-containing protein</fullName>
    </recommendedName>
</protein>
<comment type="caution">
    <text evidence="1">The sequence shown here is derived from an EMBL/GenBank/DDBJ whole genome shotgun (WGS) entry which is preliminary data.</text>
</comment>
<dbReference type="EMBL" id="RZIJ01000061">
    <property type="protein sequence ID" value="RUQ59751.1"/>
    <property type="molecule type" value="Genomic_DNA"/>
</dbReference>
<organism evidence="1 2">
    <name type="scientific">Azospirillum doebereinerae</name>
    <dbReference type="NCBI Taxonomy" id="92933"/>
    <lineage>
        <taxon>Bacteria</taxon>
        <taxon>Pseudomonadati</taxon>
        <taxon>Pseudomonadota</taxon>
        <taxon>Alphaproteobacteria</taxon>
        <taxon>Rhodospirillales</taxon>
        <taxon>Azospirillaceae</taxon>
        <taxon>Azospirillum</taxon>
    </lineage>
</organism>
<dbReference type="RefSeq" id="WP_127005193.1">
    <property type="nucleotide sequence ID" value="NZ_JBNPXW010000039.1"/>
</dbReference>
<dbReference type="OrthoDB" id="7301535at2"/>
<dbReference type="Proteomes" id="UP000280346">
    <property type="component" value="Unassembled WGS sequence"/>
</dbReference>
<name>A0A433IZ63_9PROT</name>
<keyword evidence="2" id="KW-1185">Reference proteome</keyword>
<evidence type="ECO:0000313" key="1">
    <source>
        <dbReference type="EMBL" id="RUQ59751.1"/>
    </source>
</evidence>